<name>A0A5B7EZW9_PORTR</name>
<accession>A0A5B7EZW9</accession>
<protein>
    <submittedName>
        <fullName evidence="1">Uncharacterized protein</fullName>
    </submittedName>
</protein>
<gene>
    <name evidence="1" type="ORF">E2C01_033837</name>
</gene>
<dbReference type="AlphaFoldDB" id="A0A5B7EZW9"/>
<dbReference type="Proteomes" id="UP000324222">
    <property type="component" value="Unassembled WGS sequence"/>
</dbReference>
<reference evidence="1 2" key="1">
    <citation type="submission" date="2019-05" db="EMBL/GenBank/DDBJ databases">
        <title>Another draft genome of Portunus trituberculatus and its Hox gene families provides insights of decapod evolution.</title>
        <authorList>
            <person name="Jeong J.-H."/>
            <person name="Song I."/>
            <person name="Kim S."/>
            <person name="Choi T."/>
            <person name="Kim D."/>
            <person name="Ryu S."/>
            <person name="Kim W."/>
        </authorList>
    </citation>
    <scope>NUCLEOTIDE SEQUENCE [LARGE SCALE GENOMIC DNA]</scope>
    <source>
        <tissue evidence="1">Muscle</tissue>
    </source>
</reference>
<proteinExistence type="predicted"/>
<evidence type="ECO:0000313" key="1">
    <source>
        <dbReference type="EMBL" id="MPC40281.1"/>
    </source>
</evidence>
<dbReference type="EMBL" id="VSRR010004641">
    <property type="protein sequence ID" value="MPC40281.1"/>
    <property type="molecule type" value="Genomic_DNA"/>
</dbReference>
<sequence length="57" mass="6582">MDIKVRKYHDALSFLLPPEFISLKSIYNTQRSKLVRKLREVTGARGSSKEHDGMGEF</sequence>
<keyword evidence="2" id="KW-1185">Reference proteome</keyword>
<comment type="caution">
    <text evidence="1">The sequence shown here is derived from an EMBL/GenBank/DDBJ whole genome shotgun (WGS) entry which is preliminary data.</text>
</comment>
<organism evidence="1 2">
    <name type="scientific">Portunus trituberculatus</name>
    <name type="common">Swimming crab</name>
    <name type="synonym">Neptunus trituberculatus</name>
    <dbReference type="NCBI Taxonomy" id="210409"/>
    <lineage>
        <taxon>Eukaryota</taxon>
        <taxon>Metazoa</taxon>
        <taxon>Ecdysozoa</taxon>
        <taxon>Arthropoda</taxon>
        <taxon>Crustacea</taxon>
        <taxon>Multicrustacea</taxon>
        <taxon>Malacostraca</taxon>
        <taxon>Eumalacostraca</taxon>
        <taxon>Eucarida</taxon>
        <taxon>Decapoda</taxon>
        <taxon>Pleocyemata</taxon>
        <taxon>Brachyura</taxon>
        <taxon>Eubrachyura</taxon>
        <taxon>Portunoidea</taxon>
        <taxon>Portunidae</taxon>
        <taxon>Portuninae</taxon>
        <taxon>Portunus</taxon>
    </lineage>
</organism>
<evidence type="ECO:0000313" key="2">
    <source>
        <dbReference type="Proteomes" id="UP000324222"/>
    </source>
</evidence>